<comment type="caution">
    <text evidence="1">The sequence shown here is derived from an EMBL/GenBank/DDBJ whole genome shotgun (WGS) entry which is preliminary data.</text>
</comment>
<sequence length="54" mass="6377">MVEHWLAVLVPFTSCKRKRKVQKQVKCDILSIVCAGIYMELLLTHEEWRKGVVY</sequence>
<proteinExistence type="predicted"/>
<protein>
    <submittedName>
        <fullName evidence="1">Uncharacterized protein</fullName>
    </submittedName>
</protein>
<accession>A0AAV0DBK9</accession>
<dbReference type="Proteomes" id="UP001152523">
    <property type="component" value="Unassembled WGS sequence"/>
</dbReference>
<dbReference type="AlphaFoldDB" id="A0AAV0DBK9"/>
<evidence type="ECO:0000313" key="1">
    <source>
        <dbReference type="EMBL" id="CAH9093924.1"/>
    </source>
</evidence>
<reference evidence="1" key="1">
    <citation type="submission" date="2022-07" db="EMBL/GenBank/DDBJ databases">
        <authorList>
            <person name="Macas J."/>
            <person name="Novak P."/>
            <person name="Neumann P."/>
        </authorList>
    </citation>
    <scope>NUCLEOTIDE SEQUENCE</scope>
</reference>
<name>A0AAV0DBK9_9ASTE</name>
<organism evidence="1 2">
    <name type="scientific">Cuscuta epithymum</name>
    <dbReference type="NCBI Taxonomy" id="186058"/>
    <lineage>
        <taxon>Eukaryota</taxon>
        <taxon>Viridiplantae</taxon>
        <taxon>Streptophyta</taxon>
        <taxon>Embryophyta</taxon>
        <taxon>Tracheophyta</taxon>
        <taxon>Spermatophyta</taxon>
        <taxon>Magnoliopsida</taxon>
        <taxon>eudicotyledons</taxon>
        <taxon>Gunneridae</taxon>
        <taxon>Pentapetalae</taxon>
        <taxon>asterids</taxon>
        <taxon>lamiids</taxon>
        <taxon>Solanales</taxon>
        <taxon>Convolvulaceae</taxon>
        <taxon>Cuscuteae</taxon>
        <taxon>Cuscuta</taxon>
        <taxon>Cuscuta subgen. Cuscuta</taxon>
    </lineage>
</organism>
<keyword evidence="2" id="KW-1185">Reference proteome</keyword>
<evidence type="ECO:0000313" key="2">
    <source>
        <dbReference type="Proteomes" id="UP001152523"/>
    </source>
</evidence>
<dbReference type="EMBL" id="CAMAPF010000078">
    <property type="protein sequence ID" value="CAH9093924.1"/>
    <property type="molecule type" value="Genomic_DNA"/>
</dbReference>
<gene>
    <name evidence="1" type="ORF">CEPIT_LOCUS12723</name>
</gene>